<evidence type="ECO:0000313" key="3">
    <source>
        <dbReference type="Proteomes" id="UP000078544"/>
    </source>
</evidence>
<evidence type="ECO:0000256" key="1">
    <source>
        <dbReference type="SAM" id="Phobius"/>
    </source>
</evidence>
<dbReference type="OrthoDB" id="3890746at2759"/>
<protein>
    <submittedName>
        <fullName evidence="2">Uncharacterized protein</fullName>
    </submittedName>
</protein>
<name>A0A168EYB5_9HYPO</name>
<dbReference type="EMBL" id="AZGY01000003">
    <property type="protein sequence ID" value="KZZ99271.1"/>
    <property type="molecule type" value="Genomic_DNA"/>
</dbReference>
<gene>
    <name evidence="2" type="ORF">AAL_01843</name>
</gene>
<accession>A0A168EYB5</accession>
<sequence length="118" mass="12805">MALGVNKDSFTTDFDVGSNKTPSRTRIRIISAVHNVRVSMTLLMLVVGIVILGLAANILSIYRATHLPADFFLPIWPENLDLRPINALVAGGTIITLINAVSLFASKNSTVGSRKTNW</sequence>
<keyword evidence="1" id="KW-1133">Transmembrane helix</keyword>
<reference evidence="2 3" key="1">
    <citation type="journal article" date="2016" name="Genome Biol. Evol.">
        <title>Divergent and convergent evolution of fungal pathogenicity.</title>
        <authorList>
            <person name="Shang Y."/>
            <person name="Xiao G."/>
            <person name="Zheng P."/>
            <person name="Cen K."/>
            <person name="Zhan S."/>
            <person name="Wang C."/>
        </authorList>
    </citation>
    <scope>NUCLEOTIDE SEQUENCE [LARGE SCALE GENOMIC DNA]</scope>
    <source>
        <strain evidence="2 3">RCEF 2490</strain>
    </source>
</reference>
<dbReference type="AlphaFoldDB" id="A0A168EYB5"/>
<comment type="caution">
    <text evidence="2">The sequence shown here is derived from an EMBL/GenBank/DDBJ whole genome shotgun (WGS) entry which is preliminary data.</text>
</comment>
<keyword evidence="1" id="KW-0472">Membrane</keyword>
<dbReference type="Proteomes" id="UP000078544">
    <property type="component" value="Unassembled WGS sequence"/>
</dbReference>
<keyword evidence="3" id="KW-1185">Reference proteome</keyword>
<feature type="transmembrane region" description="Helical" evidence="1">
    <location>
        <begin position="85"/>
        <end position="105"/>
    </location>
</feature>
<keyword evidence="1" id="KW-0812">Transmembrane</keyword>
<organism evidence="2 3">
    <name type="scientific">Moelleriella libera RCEF 2490</name>
    <dbReference type="NCBI Taxonomy" id="1081109"/>
    <lineage>
        <taxon>Eukaryota</taxon>
        <taxon>Fungi</taxon>
        <taxon>Dikarya</taxon>
        <taxon>Ascomycota</taxon>
        <taxon>Pezizomycotina</taxon>
        <taxon>Sordariomycetes</taxon>
        <taxon>Hypocreomycetidae</taxon>
        <taxon>Hypocreales</taxon>
        <taxon>Clavicipitaceae</taxon>
        <taxon>Moelleriella</taxon>
    </lineage>
</organism>
<feature type="transmembrane region" description="Helical" evidence="1">
    <location>
        <begin position="42"/>
        <end position="65"/>
    </location>
</feature>
<proteinExistence type="predicted"/>
<evidence type="ECO:0000313" key="2">
    <source>
        <dbReference type="EMBL" id="KZZ99271.1"/>
    </source>
</evidence>